<keyword evidence="3" id="KW-1185">Reference proteome</keyword>
<evidence type="ECO:0000313" key="3">
    <source>
        <dbReference type="Proteomes" id="UP000315082"/>
    </source>
</evidence>
<dbReference type="Proteomes" id="UP000315082">
    <property type="component" value="Chromosome"/>
</dbReference>
<protein>
    <submittedName>
        <fullName evidence="2">Uncharacterized protein</fullName>
    </submittedName>
</protein>
<accession>A0A518JUA8</accession>
<feature type="region of interest" description="Disordered" evidence="1">
    <location>
        <begin position="1"/>
        <end position="108"/>
    </location>
</feature>
<proteinExistence type="predicted"/>
<evidence type="ECO:0000313" key="2">
    <source>
        <dbReference type="EMBL" id="QDV69130.1"/>
    </source>
</evidence>
<dbReference type="KEGG" id="rcf:Poly24_28440"/>
<dbReference type="AlphaFoldDB" id="A0A518JUA8"/>
<dbReference type="EMBL" id="CP036348">
    <property type="protein sequence ID" value="QDV69130.1"/>
    <property type="molecule type" value="Genomic_DNA"/>
</dbReference>
<sequence length="221" mass="24058">MDEVTSPPPNNTTATLEKGLVASSTTESVVDEVTSPPPNNTTATLEKGLVASSTTESVVGEVTSPPSSNTTATLEEGLVASSTTANATHSAPHHSAETPRRSEAKQSALRSFERNVLQNVAADARSMRAAADRLNVSVATVSYRMADIRRLSAPFMVWLEFDESDPFHDVLPERDFARREVDRPDAAQKRPHLRMLYPSTPSPVARFRVNGNSLFQTIRLR</sequence>
<dbReference type="Gene3D" id="1.10.10.60">
    <property type="entry name" value="Homeodomain-like"/>
    <property type="match status" value="1"/>
</dbReference>
<feature type="compositionally biased region" description="Polar residues" evidence="1">
    <location>
        <begin position="64"/>
        <end position="73"/>
    </location>
</feature>
<feature type="compositionally biased region" description="Low complexity" evidence="1">
    <location>
        <begin position="80"/>
        <end position="90"/>
    </location>
</feature>
<feature type="compositionally biased region" description="Basic and acidic residues" evidence="1">
    <location>
        <begin position="94"/>
        <end position="104"/>
    </location>
</feature>
<feature type="compositionally biased region" description="Pro residues" evidence="1">
    <location>
        <begin position="1"/>
        <end position="10"/>
    </location>
</feature>
<reference evidence="2 3" key="1">
    <citation type="submission" date="2019-02" db="EMBL/GenBank/DDBJ databases">
        <title>Deep-cultivation of Planctomycetes and their phenomic and genomic characterization uncovers novel biology.</title>
        <authorList>
            <person name="Wiegand S."/>
            <person name="Jogler M."/>
            <person name="Boedeker C."/>
            <person name="Pinto D."/>
            <person name="Vollmers J."/>
            <person name="Rivas-Marin E."/>
            <person name="Kohn T."/>
            <person name="Peeters S.H."/>
            <person name="Heuer A."/>
            <person name="Rast P."/>
            <person name="Oberbeckmann S."/>
            <person name="Bunk B."/>
            <person name="Jeske O."/>
            <person name="Meyerdierks A."/>
            <person name="Storesund J.E."/>
            <person name="Kallscheuer N."/>
            <person name="Luecker S."/>
            <person name="Lage O.M."/>
            <person name="Pohl T."/>
            <person name="Merkel B.J."/>
            <person name="Hornburger P."/>
            <person name="Mueller R.-W."/>
            <person name="Bruemmer F."/>
            <person name="Labrenz M."/>
            <person name="Spormann A.M."/>
            <person name="Op den Camp H."/>
            <person name="Overmann J."/>
            <person name="Amann R."/>
            <person name="Jetten M.S.M."/>
            <person name="Mascher T."/>
            <person name="Medema M.H."/>
            <person name="Devos D.P."/>
            <person name="Kaster A.-K."/>
            <person name="Ovreas L."/>
            <person name="Rohde M."/>
            <person name="Galperin M.Y."/>
            <person name="Jogler C."/>
        </authorList>
    </citation>
    <scope>NUCLEOTIDE SEQUENCE [LARGE SCALE GENOMIC DNA]</scope>
    <source>
        <strain evidence="2 3">Poly24</strain>
    </source>
</reference>
<evidence type="ECO:0000256" key="1">
    <source>
        <dbReference type="SAM" id="MobiDB-lite"/>
    </source>
</evidence>
<name>A0A518JUA8_9BACT</name>
<gene>
    <name evidence="2" type="ORF">Poly24_28440</name>
</gene>
<organism evidence="2 3">
    <name type="scientific">Rosistilla carotiformis</name>
    <dbReference type="NCBI Taxonomy" id="2528017"/>
    <lineage>
        <taxon>Bacteria</taxon>
        <taxon>Pseudomonadati</taxon>
        <taxon>Planctomycetota</taxon>
        <taxon>Planctomycetia</taxon>
        <taxon>Pirellulales</taxon>
        <taxon>Pirellulaceae</taxon>
        <taxon>Rosistilla</taxon>
    </lineage>
</organism>